<accession>A0A846RZX2</accession>
<evidence type="ECO:0000256" key="1">
    <source>
        <dbReference type="ARBA" id="ARBA00023015"/>
    </source>
</evidence>
<dbReference type="RefSeq" id="WP_167950778.1">
    <property type="nucleotide sequence ID" value="NZ_BAAAPQ010000012.1"/>
</dbReference>
<feature type="domain" description="HTH marR-type" evidence="4">
    <location>
        <begin position="6"/>
        <end position="138"/>
    </location>
</feature>
<name>A0A846RZX2_9MICO</name>
<dbReference type="PRINTS" id="PR00598">
    <property type="entry name" value="HTHMARR"/>
</dbReference>
<keyword evidence="1" id="KW-0805">Transcription regulation</keyword>
<protein>
    <submittedName>
        <fullName evidence="5">DNA-binding MarR family transcriptional regulator</fullName>
    </submittedName>
</protein>
<evidence type="ECO:0000259" key="4">
    <source>
        <dbReference type="PROSITE" id="PS50995"/>
    </source>
</evidence>
<proteinExistence type="predicted"/>
<dbReference type="GO" id="GO:0003700">
    <property type="term" value="F:DNA-binding transcription factor activity"/>
    <property type="evidence" value="ECO:0007669"/>
    <property type="project" value="InterPro"/>
</dbReference>
<evidence type="ECO:0000256" key="2">
    <source>
        <dbReference type="ARBA" id="ARBA00023125"/>
    </source>
</evidence>
<dbReference type="EMBL" id="JAATJN010000001">
    <property type="protein sequence ID" value="NJC56985.1"/>
    <property type="molecule type" value="Genomic_DNA"/>
</dbReference>
<dbReference type="Gene3D" id="1.10.10.10">
    <property type="entry name" value="Winged helix-like DNA-binding domain superfamily/Winged helix DNA-binding domain"/>
    <property type="match status" value="1"/>
</dbReference>
<dbReference type="PANTHER" id="PTHR42756">
    <property type="entry name" value="TRANSCRIPTIONAL REGULATOR, MARR"/>
    <property type="match status" value="1"/>
</dbReference>
<dbReference type="InterPro" id="IPR036388">
    <property type="entry name" value="WH-like_DNA-bd_sf"/>
</dbReference>
<dbReference type="GO" id="GO:0003677">
    <property type="term" value="F:DNA binding"/>
    <property type="evidence" value="ECO:0007669"/>
    <property type="project" value="UniProtKB-KW"/>
</dbReference>
<keyword evidence="3" id="KW-0804">Transcription</keyword>
<reference evidence="5 6" key="1">
    <citation type="submission" date="2020-03" db="EMBL/GenBank/DDBJ databases">
        <title>Sequencing the genomes of 1000 actinobacteria strains.</title>
        <authorList>
            <person name="Klenk H.-P."/>
        </authorList>
    </citation>
    <scope>NUCLEOTIDE SEQUENCE [LARGE SCALE GENOMIC DNA]</scope>
    <source>
        <strain evidence="5 6">DSM 18964</strain>
    </source>
</reference>
<sequence>MSPSRAPRLIFLLSGAERAVRRWIDARGNAYGMTAAKGGVLMYLRQNPAATMSELSSALRASLAGSSGLLARMESGGLVSRAPDVADQRITRVTLTERGARVAKETKAAINDLNAQLTDGFDEQELATVARWLDHASSVLNTEDSTEG</sequence>
<keyword evidence="2 5" id="KW-0238">DNA-binding</keyword>
<dbReference type="Proteomes" id="UP000576792">
    <property type="component" value="Unassembled WGS sequence"/>
</dbReference>
<dbReference type="InterPro" id="IPR036390">
    <property type="entry name" value="WH_DNA-bd_sf"/>
</dbReference>
<evidence type="ECO:0000313" key="6">
    <source>
        <dbReference type="Proteomes" id="UP000576792"/>
    </source>
</evidence>
<dbReference type="AlphaFoldDB" id="A0A846RZX2"/>
<gene>
    <name evidence="5" type="ORF">BKA07_002020</name>
</gene>
<dbReference type="SMART" id="SM00347">
    <property type="entry name" value="HTH_MARR"/>
    <property type="match status" value="1"/>
</dbReference>
<comment type="caution">
    <text evidence="5">The sequence shown here is derived from an EMBL/GenBank/DDBJ whole genome shotgun (WGS) entry which is preliminary data.</text>
</comment>
<dbReference type="SUPFAM" id="SSF46785">
    <property type="entry name" value="Winged helix' DNA-binding domain"/>
    <property type="match status" value="1"/>
</dbReference>
<dbReference type="Pfam" id="PF12802">
    <property type="entry name" value="MarR_2"/>
    <property type="match status" value="1"/>
</dbReference>
<dbReference type="PROSITE" id="PS50995">
    <property type="entry name" value="HTH_MARR_2"/>
    <property type="match status" value="1"/>
</dbReference>
<evidence type="ECO:0000313" key="5">
    <source>
        <dbReference type="EMBL" id="NJC56985.1"/>
    </source>
</evidence>
<dbReference type="InterPro" id="IPR000835">
    <property type="entry name" value="HTH_MarR-typ"/>
</dbReference>
<dbReference type="PANTHER" id="PTHR42756:SF1">
    <property type="entry name" value="TRANSCRIPTIONAL REPRESSOR OF EMRAB OPERON"/>
    <property type="match status" value="1"/>
</dbReference>
<evidence type="ECO:0000256" key="3">
    <source>
        <dbReference type="ARBA" id="ARBA00023163"/>
    </source>
</evidence>
<keyword evidence="6" id="KW-1185">Reference proteome</keyword>
<organism evidence="5 6">
    <name type="scientific">Brevibacterium marinum</name>
    <dbReference type="NCBI Taxonomy" id="418643"/>
    <lineage>
        <taxon>Bacteria</taxon>
        <taxon>Bacillati</taxon>
        <taxon>Actinomycetota</taxon>
        <taxon>Actinomycetes</taxon>
        <taxon>Micrococcales</taxon>
        <taxon>Brevibacteriaceae</taxon>
        <taxon>Brevibacterium</taxon>
    </lineage>
</organism>